<dbReference type="EMBL" id="JAOQJX010000015">
    <property type="protein sequence ID" value="MCU6748052.1"/>
    <property type="molecule type" value="Genomic_DNA"/>
</dbReference>
<keyword evidence="2" id="KW-1185">Reference proteome</keyword>
<organism evidence="1 2">
    <name type="scientific">Faecalicatena acetigenes</name>
    <dbReference type="NCBI Taxonomy" id="2981790"/>
    <lineage>
        <taxon>Bacteria</taxon>
        <taxon>Bacillati</taxon>
        <taxon>Bacillota</taxon>
        <taxon>Clostridia</taxon>
        <taxon>Lachnospirales</taxon>
        <taxon>Lachnospiraceae</taxon>
        <taxon>Faecalicatena</taxon>
    </lineage>
</organism>
<gene>
    <name evidence="1" type="ORF">OCV51_10380</name>
</gene>
<accession>A0ABT2TCU0</accession>
<name>A0ABT2TCU0_9FIRM</name>
<comment type="caution">
    <text evidence="1">The sequence shown here is derived from an EMBL/GenBank/DDBJ whole genome shotgun (WGS) entry which is preliminary data.</text>
</comment>
<proteinExistence type="predicted"/>
<evidence type="ECO:0000313" key="1">
    <source>
        <dbReference type="EMBL" id="MCU6748052.1"/>
    </source>
</evidence>
<protein>
    <submittedName>
        <fullName evidence="1">Uncharacterized protein</fullName>
    </submittedName>
</protein>
<reference evidence="1 2" key="1">
    <citation type="journal article" date="2021" name="ISME Commun">
        <title>Automated analysis of genomic sequences facilitates high-throughput and comprehensive description of bacteria.</title>
        <authorList>
            <person name="Hitch T.C.A."/>
        </authorList>
    </citation>
    <scope>NUCLEOTIDE SEQUENCE [LARGE SCALE GENOMIC DNA]</scope>
    <source>
        <strain evidence="1 2">H2_18</strain>
    </source>
</reference>
<sequence>MALSAFLNVNGYDFPPPRRGFSYTISTIVNAGRNANNAVVGQRVGRDLFKLDPMEWVGLDAKVWQRMLKAVEPFYVPVTFEDYRTGLPITITMYPGDRTAKPLFVDKNRHIITKYENCKFNLIDAGLE</sequence>
<dbReference type="Proteomes" id="UP001652394">
    <property type="component" value="Unassembled WGS sequence"/>
</dbReference>
<evidence type="ECO:0000313" key="2">
    <source>
        <dbReference type="Proteomes" id="UP001652394"/>
    </source>
</evidence>
<dbReference type="RefSeq" id="WP_267304158.1">
    <property type="nucleotide sequence ID" value="NZ_JAOQJX010000015.1"/>
</dbReference>